<dbReference type="EMBL" id="JAUEPU010000051">
    <property type="protein sequence ID" value="KAK0485427.1"/>
    <property type="molecule type" value="Genomic_DNA"/>
</dbReference>
<dbReference type="PROSITE" id="PS50088">
    <property type="entry name" value="ANK_REPEAT"/>
    <property type="match status" value="3"/>
</dbReference>
<feature type="repeat" description="ANK" evidence="2">
    <location>
        <begin position="781"/>
        <end position="805"/>
    </location>
</feature>
<name>A0AA39UDP0_9AGAR</name>
<evidence type="ECO:0000259" key="3">
    <source>
        <dbReference type="Pfam" id="PF22939"/>
    </source>
</evidence>
<dbReference type="InterPro" id="IPR027417">
    <property type="entry name" value="P-loop_NTPase"/>
</dbReference>
<protein>
    <recommendedName>
        <fullName evidence="7">NACHT domain-containing protein</fullName>
    </recommendedName>
</protein>
<dbReference type="SUPFAM" id="SSF52540">
    <property type="entry name" value="P-loop containing nucleoside triphosphate hydrolases"/>
    <property type="match status" value="1"/>
</dbReference>
<feature type="repeat" description="ANK" evidence="2">
    <location>
        <begin position="747"/>
        <end position="773"/>
    </location>
</feature>
<evidence type="ECO:0000256" key="1">
    <source>
        <dbReference type="ARBA" id="ARBA00022737"/>
    </source>
</evidence>
<dbReference type="PANTHER" id="PTHR10039:SF15">
    <property type="entry name" value="NACHT DOMAIN-CONTAINING PROTEIN"/>
    <property type="match status" value="1"/>
</dbReference>
<dbReference type="Pfam" id="PF00023">
    <property type="entry name" value="Ank"/>
    <property type="match status" value="2"/>
</dbReference>
<keyword evidence="6" id="KW-1185">Reference proteome</keyword>
<dbReference type="Pfam" id="PF24883">
    <property type="entry name" value="NPHP3_N"/>
    <property type="match status" value="1"/>
</dbReference>
<feature type="domain" description="GPI inositol-deacylase winged helix" evidence="3">
    <location>
        <begin position="438"/>
        <end position="514"/>
    </location>
</feature>
<dbReference type="Proteomes" id="UP001175228">
    <property type="component" value="Unassembled WGS sequence"/>
</dbReference>
<feature type="domain" description="Nephrocystin 3-like N-terminal" evidence="4">
    <location>
        <begin position="200"/>
        <end position="352"/>
    </location>
</feature>
<evidence type="ECO:0000259" key="4">
    <source>
        <dbReference type="Pfam" id="PF24883"/>
    </source>
</evidence>
<accession>A0AA39UDP0</accession>
<dbReference type="SUPFAM" id="SSF48403">
    <property type="entry name" value="Ankyrin repeat"/>
    <property type="match status" value="1"/>
</dbReference>
<keyword evidence="1" id="KW-0677">Repeat</keyword>
<dbReference type="SMART" id="SM00248">
    <property type="entry name" value="ANK"/>
    <property type="match status" value="7"/>
</dbReference>
<evidence type="ECO:0008006" key="7">
    <source>
        <dbReference type="Google" id="ProtNLM"/>
    </source>
</evidence>
<dbReference type="PROSITE" id="PS50297">
    <property type="entry name" value="ANK_REP_REGION"/>
    <property type="match status" value="2"/>
</dbReference>
<keyword evidence="2" id="KW-0040">ANK repeat</keyword>
<feature type="repeat" description="ANK" evidence="2">
    <location>
        <begin position="815"/>
        <end position="848"/>
    </location>
</feature>
<dbReference type="PANTHER" id="PTHR10039">
    <property type="entry name" value="AMELOGENIN"/>
    <property type="match status" value="1"/>
</dbReference>
<dbReference type="InterPro" id="IPR002110">
    <property type="entry name" value="Ankyrin_rpt"/>
</dbReference>
<reference evidence="5" key="1">
    <citation type="submission" date="2023-06" db="EMBL/GenBank/DDBJ databases">
        <authorList>
            <consortium name="Lawrence Berkeley National Laboratory"/>
            <person name="Ahrendt S."/>
            <person name="Sahu N."/>
            <person name="Indic B."/>
            <person name="Wong-Bajracharya J."/>
            <person name="Merenyi Z."/>
            <person name="Ke H.-M."/>
            <person name="Monk M."/>
            <person name="Kocsube S."/>
            <person name="Drula E."/>
            <person name="Lipzen A."/>
            <person name="Balint B."/>
            <person name="Henrissat B."/>
            <person name="Andreopoulos B."/>
            <person name="Martin F.M."/>
            <person name="Harder C.B."/>
            <person name="Rigling D."/>
            <person name="Ford K.L."/>
            <person name="Foster G.D."/>
            <person name="Pangilinan J."/>
            <person name="Papanicolaou A."/>
            <person name="Barry K."/>
            <person name="LaButti K."/>
            <person name="Viragh M."/>
            <person name="Koriabine M."/>
            <person name="Yan M."/>
            <person name="Riley R."/>
            <person name="Champramary S."/>
            <person name="Plett K.L."/>
            <person name="Tsai I.J."/>
            <person name="Slot J."/>
            <person name="Sipos G."/>
            <person name="Plett J."/>
            <person name="Nagy L.G."/>
            <person name="Grigoriev I.V."/>
        </authorList>
    </citation>
    <scope>NUCLEOTIDE SEQUENCE</scope>
    <source>
        <strain evidence="5">HWK02</strain>
    </source>
</reference>
<dbReference type="InterPro" id="IPR056884">
    <property type="entry name" value="NPHP3-like_N"/>
</dbReference>
<evidence type="ECO:0000313" key="5">
    <source>
        <dbReference type="EMBL" id="KAK0485427.1"/>
    </source>
</evidence>
<comment type="caution">
    <text evidence="5">The sequence shown here is derived from an EMBL/GenBank/DDBJ whole genome shotgun (WGS) entry which is preliminary data.</text>
</comment>
<dbReference type="InterPro" id="IPR036770">
    <property type="entry name" value="Ankyrin_rpt-contain_sf"/>
</dbReference>
<dbReference type="Gene3D" id="3.40.50.300">
    <property type="entry name" value="P-loop containing nucleotide triphosphate hydrolases"/>
    <property type="match status" value="1"/>
</dbReference>
<dbReference type="Gene3D" id="1.25.40.20">
    <property type="entry name" value="Ankyrin repeat-containing domain"/>
    <property type="match status" value="1"/>
</dbReference>
<sequence length="880" mass="98371">MAEVLGIASSITALIQNTVTVINYLKDVKNAPKERDKLWRELQYLEICLTALEKTTRLSEDGTKWLKTLQKLDKGIEKLQKLLEGLKKNLKPDPESSWWKRSSQRMLWTISKESVKDDLSKIERFKTLIAIALQHDHLMLTRAIQEMLGDIKDDVHAIRENTTVTRQLEIDGKAKEVAKWLTDLDYNAIQHNNLQKCAKDTREWFLQSSKFRDWVDGSVREPSVLWCVGTGVGKTILAATTVNHLCMKFKEDKTDKAVVFCIFCDYHATDQRTITVICSLLKQLIQARLCLTDGIQDFYNKWSHGGMLPSLEDITSLLSAELKLYSHVYIILDALDELNDDGCHEGVLHALKALGTQISGLTVGHLPALLSKDESLHEKIHKTVVKKADGMFMLAKIHMELLACCINQWQLDIELDKLPGTLEKAYGHLLARINSQPNKDLAYHIFGWVAFAVEPLGVKALQHALAIEPRTKQVDPANITKKGVLLSICAGLVVIDHSRCFKFVHDTQEYFTSQKDKLFPHIHVDFTCICLAYMSANALRHPFSWYSLHHWDFHAHKCSGSSTAKKILAFLDDEQTQIEDTAPPFQEQFFGFSDPTVFAGVVHAVKLLLADPEVNFQHLHSLCLAAYAGNYIMAHFIGMENESVDVNCEGQVPFLCEVPDTSLSLAQKDSCVNRGSLTPFCTPLIAAASNGHQRMVEALLDSKELTSLNAMSSSGLTALSSAIICNSVPVVMCLLQEQDIDTSIQFKGQTPIMLAARYGFDKIVKLFLKRKGDDPNTPGENGKTALHVAVQWNQYHIISFLLKSGRVDVNRKDSQGRTALSIAASLGSAQSVKRLMAHRGINMLAKDNDGKSAYEIAVEERQDKVATFLAEYAAKGSGTR</sequence>
<dbReference type="InterPro" id="IPR054471">
    <property type="entry name" value="GPIID_WHD"/>
</dbReference>
<proteinExistence type="predicted"/>
<dbReference type="Pfam" id="PF22939">
    <property type="entry name" value="WHD_GPIID"/>
    <property type="match status" value="1"/>
</dbReference>
<evidence type="ECO:0000256" key="2">
    <source>
        <dbReference type="PROSITE-ProRule" id="PRU00023"/>
    </source>
</evidence>
<organism evidence="5 6">
    <name type="scientific">Armillaria luteobubalina</name>
    <dbReference type="NCBI Taxonomy" id="153913"/>
    <lineage>
        <taxon>Eukaryota</taxon>
        <taxon>Fungi</taxon>
        <taxon>Dikarya</taxon>
        <taxon>Basidiomycota</taxon>
        <taxon>Agaricomycotina</taxon>
        <taxon>Agaricomycetes</taxon>
        <taxon>Agaricomycetidae</taxon>
        <taxon>Agaricales</taxon>
        <taxon>Marasmiineae</taxon>
        <taxon>Physalacriaceae</taxon>
        <taxon>Armillaria</taxon>
    </lineage>
</organism>
<evidence type="ECO:0000313" key="6">
    <source>
        <dbReference type="Proteomes" id="UP001175228"/>
    </source>
</evidence>
<dbReference type="Pfam" id="PF12796">
    <property type="entry name" value="Ank_2"/>
    <property type="match status" value="1"/>
</dbReference>
<dbReference type="AlphaFoldDB" id="A0AA39UDP0"/>
<gene>
    <name evidence="5" type="ORF">EDD18DRAFT_1428343</name>
</gene>